<evidence type="ECO:0000259" key="2">
    <source>
        <dbReference type="PROSITE" id="PS50833"/>
    </source>
</evidence>
<feature type="compositionally biased region" description="Basic and acidic residues" evidence="1">
    <location>
        <begin position="324"/>
        <end position="338"/>
    </location>
</feature>
<dbReference type="GO" id="GO:0019843">
    <property type="term" value="F:rRNA binding"/>
    <property type="evidence" value="ECO:0007669"/>
    <property type="project" value="InterPro"/>
</dbReference>
<feature type="region of interest" description="Disordered" evidence="1">
    <location>
        <begin position="1"/>
        <end position="24"/>
    </location>
</feature>
<dbReference type="SMART" id="SM00879">
    <property type="entry name" value="Brix"/>
    <property type="match status" value="1"/>
</dbReference>
<dbReference type="PANTHER" id="PTHR12661">
    <property type="entry name" value="PETER PAN-RELATED"/>
    <property type="match status" value="1"/>
</dbReference>
<dbReference type="Pfam" id="PF04427">
    <property type="entry name" value="Brix"/>
    <property type="match status" value="1"/>
</dbReference>
<dbReference type="InterPro" id="IPR045112">
    <property type="entry name" value="PPAN-like"/>
</dbReference>
<feature type="domain" description="Brix" evidence="2">
    <location>
        <begin position="30"/>
        <end position="296"/>
    </location>
</feature>
<dbReference type="GO" id="GO:0030687">
    <property type="term" value="C:preribosome, large subunit precursor"/>
    <property type="evidence" value="ECO:0007669"/>
    <property type="project" value="TreeGrafter"/>
</dbReference>
<gene>
    <name evidence="3" type="ORF">NDN08_001081</name>
</gene>
<dbReference type="Proteomes" id="UP001157974">
    <property type="component" value="Unassembled WGS sequence"/>
</dbReference>
<organism evidence="3 4">
    <name type="scientific">Rhodosorus marinus</name>
    <dbReference type="NCBI Taxonomy" id="101924"/>
    <lineage>
        <taxon>Eukaryota</taxon>
        <taxon>Rhodophyta</taxon>
        <taxon>Stylonematophyceae</taxon>
        <taxon>Stylonematales</taxon>
        <taxon>Stylonemataceae</taxon>
        <taxon>Rhodosorus</taxon>
    </lineage>
</organism>
<reference evidence="3 4" key="1">
    <citation type="journal article" date="2023" name="Nat. Commun.">
        <title>Origin of minicircular mitochondrial genomes in red algae.</title>
        <authorList>
            <person name="Lee Y."/>
            <person name="Cho C.H."/>
            <person name="Lee Y.M."/>
            <person name="Park S.I."/>
            <person name="Yang J.H."/>
            <person name="West J.A."/>
            <person name="Bhattacharya D."/>
            <person name="Yoon H.S."/>
        </authorList>
    </citation>
    <scope>NUCLEOTIDE SEQUENCE [LARGE SCALE GENOMIC DNA]</scope>
    <source>
        <strain evidence="3 4">CCMP1338</strain>
        <tissue evidence="3">Whole cell</tissue>
    </source>
</reference>
<dbReference type="GO" id="GO:0000027">
    <property type="term" value="P:ribosomal large subunit assembly"/>
    <property type="evidence" value="ECO:0007669"/>
    <property type="project" value="TreeGrafter"/>
</dbReference>
<feature type="region of interest" description="Disordered" evidence="1">
    <location>
        <begin position="240"/>
        <end position="272"/>
    </location>
</feature>
<dbReference type="AlphaFoldDB" id="A0AAV8UPX3"/>
<evidence type="ECO:0000313" key="4">
    <source>
        <dbReference type="Proteomes" id="UP001157974"/>
    </source>
</evidence>
<feature type="compositionally biased region" description="Basic residues" evidence="1">
    <location>
        <begin position="384"/>
        <end position="404"/>
    </location>
</feature>
<sequence length="404" mass="46077">MPRKKGRRRKRRTHVVDGGEEGADGGRKIPRSFVIRRGELPVSLKDLVPDMRRMFMPHTALHLKERKKGKMKDYFGVAGRLGISHFWLVSCTERGAYLRVGKYPRGPTLTFHLEGFSLSKDVKASQRRPISLESNDMKEPPLLVLNNFTNGPDHVKIMATVFENMFPKLDVKNVALSNVRRVILVDYDSHTETVSIRHFLLRATLAGLSKPVRSIVVRHKIPHLKGLKDISQIAEEGGTGFVSSDSEGEGPEESQVNLPQNLGKTKRKGGKTTLRLREVGPRLTMKLVKVEELFCEGKVFYHAYIHRSADEVYEMQRRHDVRKEEKALRRKVQEENVKRKQLAKQKRKGANEVGDNDEGDDDDDDVDADDVSEDADSDVEYAGKRKKPMDKGKPPRRTRTKTRR</sequence>
<feature type="region of interest" description="Disordered" evidence="1">
    <location>
        <begin position="324"/>
        <end position="404"/>
    </location>
</feature>
<keyword evidence="4" id="KW-1185">Reference proteome</keyword>
<dbReference type="GO" id="GO:0006364">
    <property type="term" value="P:rRNA processing"/>
    <property type="evidence" value="ECO:0007669"/>
    <property type="project" value="InterPro"/>
</dbReference>
<dbReference type="PROSITE" id="PS50833">
    <property type="entry name" value="BRIX"/>
    <property type="match status" value="1"/>
</dbReference>
<accession>A0AAV8UPX3</accession>
<dbReference type="InterPro" id="IPR007109">
    <property type="entry name" value="Brix"/>
</dbReference>
<dbReference type="EMBL" id="JAMWBK010000005">
    <property type="protein sequence ID" value="KAJ8904563.1"/>
    <property type="molecule type" value="Genomic_DNA"/>
</dbReference>
<protein>
    <recommendedName>
        <fullName evidence="2">Brix domain-containing protein</fullName>
    </recommendedName>
</protein>
<comment type="caution">
    <text evidence="3">The sequence shown here is derived from an EMBL/GenBank/DDBJ whole genome shotgun (WGS) entry which is preliminary data.</text>
</comment>
<feature type="compositionally biased region" description="Basic residues" evidence="1">
    <location>
        <begin position="339"/>
        <end position="348"/>
    </location>
</feature>
<evidence type="ECO:0000256" key="1">
    <source>
        <dbReference type="SAM" id="MobiDB-lite"/>
    </source>
</evidence>
<proteinExistence type="predicted"/>
<name>A0AAV8UPX3_9RHOD</name>
<dbReference type="PANTHER" id="PTHR12661:SF5">
    <property type="entry name" value="SUPPRESSOR OF SWI4 1 HOMOLOG"/>
    <property type="match status" value="1"/>
</dbReference>
<feature type="compositionally biased region" description="Basic residues" evidence="1">
    <location>
        <begin position="1"/>
        <end position="13"/>
    </location>
</feature>
<evidence type="ECO:0000313" key="3">
    <source>
        <dbReference type="EMBL" id="KAJ8904563.1"/>
    </source>
</evidence>
<feature type="compositionally biased region" description="Acidic residues" evidence="1">
    <location>
        <begin position="354"/>
        <end position="379"/>
    </location>
</feature>